<reference evidence="1 2" key="1">
    <citation type="submission" date="2022-12" db="EMBL/GenBank/DDBJ databases">
        <title>Chromosome-level genome assembly of true bugs.</title>
        <authorList>
            <person name="Ma L."/>
            <person name="Li H."/>
        </authorList>
    </citation>
    <scope>NUCLEOTIDE SEQUENCE [LARGE SCALE GENOMIC DNA]</scope>
    <source>
        <strain evidence="1">Lab_2022b</strain>
    </source>
</reference>
<dbReference type="EMBL" id="JAPXFL010000008">
    <property type="protein sequence ID" value="KAK9502945.1"/>
    <property type="molecule type" value="Genomic_DNA"/>
</dbReference>
<name>A0AAW1CZJ7_9HEMI</name>
<protein>
    <submittedName>
        <fullName evidence="1">Uncharacterized protein</fullName>
    </submittedName>
</protein>
<gene>
    <name evidence="1" type="ORF">O3M35_011623</name>
</gene>
<evidence type="ECO:0000313" key="1">
    <source>
        <dbReference type="EMBL" id="KAK9502945.1"/>
    </source>
</evidence>
<proteinExistence type="predicted"/>
<keyword evidence="2" id="KW-1185">Reference proteome</keyword>
<evidence type="ECO:0000313" key="2">
    <source>
        <dbReference type="Proteomes" id="UP001461498"/>
    </source>
</evidence>
<dbReference type="AlphaFoldDB" id="A0AAW1CZJ7"/>
<organism evidence="1 2">
    <name type="scientific">Rhynocoris fuscipes</name>
    <dbReference type="NCBI Taxonomy" id="488301"/>
    <lineage>
        <taxon>Eukaryota</taxon>
        <taxon>Metazoa</taxon>
        <taxon>Ecdysozoa</taxon>
        <taxon>Arthropoda</taxon>
        <taxon>Hexapoda</taxon>
        <taxon>Insecta</taxon>
        <taxon>Pterygota</taxon>
        <taxon>Neoptera</taxon>
        <taxon>Paraneoptera</taxon>
        <taxon>Hemiptera</taxon>
        <taxon>Heteroptera</taxon>
        <taxon>Panheteroptera</taxon>
        <taxon>Cimicomorpha</taxon>
        <taxon>Reduviidae</taxon>
        <taxon>Harpactorinae</taxon>
        <taxon>Harpactorini</taxon>
        <taxon>Rhynocoris</taxon>
    </lineage>
</organism>
<accession>A0AAW1CZJ7</accession>
<sequence>MISFVGCQTGFGLRSFSMAFERQQGSGNQHMTSISSLRVKKAASIEAINPRGSNIHLFKKWLYGRWTNCETDLTLEGVCHYWLTQTLLICAFNVILTLTARIVQNLEGKLEDSI</sequence>
<dbReference type="Proteomes" id="UP001461498">
    <property type="component" value="Unassembled WGS sequence"/>
</dbReference>
<comment type="caution">
    <text evidence="1">The sequence shown here is derived from an EMBL/GenBank/DDBJ whole genome shotgun (WGS) entry which is preliminary data.</text>
</comment>